<evidence type="ECO:0000256" key="2">
    <source>
        <dbReference type="ARBA" id="ARBA00004746"/>
    </source>
</evidence>
<name>A0A545TD83_9GAMM</name>
<dbReference type="GO" id="GO:0008710">
    <property type="term" value="F:8-amino-7-oxononanoate synthase activity"/>
    <property type="evidence" value="ECO:0007669"/>
    <property type="project" value="UniProtKB-UniRule"/>
</dbReference>
<dbReference type="PANTHER" id="PTHR13693:SF100">
    <property type="entry name" value="8-AMINO-7-OXONONANOATE SYNTHASE"/>
    <property type="match status" value="1"/>
</dbReference>
<comment type="pathway">
    <text evidence="2 10">Cofactor biosynthesis; biotin biosynthesis.</text>
</comment>
<dbReference type="InterPro" id="IPR004839">
    <property type="entry name" value="Aminotransferase_I/II_large"/>
</dbReference>
<dbReference type="SUPFAM" id="SSF53383">
    <property type="entry name" value="PLP-dependent transferases"/>
    <property type="match status" value="1"/>
</dbReference>
<dbReference type="EMBL" id="VIKR01000002">
    <property type="protein sequence ID" value="TQV75151.1"/>
    <property type="molecule type" value="Genomic_DNA"/>
</dbReference>
<dbReference type="PROSITE" id="PS00599">
    <property type="entry name" value="AA_TRANSFER_CLASS_2"/>
    <property type="match status" value="1"/>
</dbReference>
<evidence type="ECO:0000256" key="9">
    <source>
        <dbReference type="PIRSR" id="PIRSR604723-51"/>
    </source>
</evidence>
<dbReference type="CDD" id="cd06454">
    <property type="entry name" value="KBL_like"/>
    <property type="match status" value="1"/>
</dbReference>
<dbReference type="NCBIfam" id="TIGR00858">
    <property type="entry name" value="bioF"/>
    <property type="match status" value="1"/>
</dbReference>
<organism evidence="12 13">
    <name type="scientific">Aliikangiella marina</name>
    <dbReference type="NCBI Taxonomy" id="1712262"/>
    <lineage>
        <taxon>Bacteria</taxon>
        <taxon>Pseudomonadati</taxon>
        <taxon>Pseudomonadota</taxon>
        <taxon>Gammaproteobacteria</taxon>
        <taxon>Oceanospirillales</taxon>
        <taxon>Pleioneaceae</taxon>
        <taxon>Aliikangiella</taxon>
    </lineage>
</organism>
<dbReference type="InterPro" id="IPR015422">
    <property type="entry name" value="PyrdxlP-dep_Trfase_small"/>
</dbReference>
<dbReference type="Gene3D" id="3.40.640.10">
    <property type="entry name" value="Type I PLP-dependent aspartate aminotransferase-like (Major domain)"/>
    <property type="match status" value="1"/>
</dbReference>
<dbReference type="GO" id="GO:0009102">
    <property type="term" value="P:biotin biosynthetic process"/>
    <property type="evidence" value="ECO:0007669"/>
    <property type="project" value="UniProtKB-UniRule"/>
</dbReference>
<dbReference type="AlphaFoldDB" id="A0A545TD83"/>
<accession>A0A545TD83</accession>
<keyword evidence="6" id="KW-0093">Biotin biosynthesis</keyword>
<evidence type="ECO:0000256" key="1">
    <source>
        <dbReference type="ARBA" id="ARBA00001933"/>
    </source>
</evidence>
<keyword evidence="12" id="KW-0012">Acyltransferase</keyword>
<evidence type="ECO:0000313" key="12">
    <source>
        <dbReference type="EMBL" id="TQV75151.1"/>
    </source>
</evidence>
<comment type="function">
    <text evidence="10">Catalyzes the decarboxylative condensation of pimeloyl-[acyl-carrier protein] and L-alanine to produce 8-amino-7-oxononanoate (AON), [acyl-carrier protein], and carbon dioxide.</text>
</comment>
<dbReference type="InterPro" id="IPR050087">
    <property type="entry name" value="AON_synthase_class-II"/>
</dbReference>
<evidence type="ECO:0000256" key="8">
    <source>
        <dbReference type="ARBA" id="ARBA00047715"/>
    </source>
</evidence>
<comment type="similarity">
    <text evidence="3 10">Belongs to the class-II pyridoxal-phosphate-dependent aminotransferase family. BioF subfamily.</text>
</comment>
<evidence type="ECO:0000313" key="13">
    <source>
        <dbReference type="Proteomes" id="UP000317839"/>
    </source>
</evidence>
<dbReference type="RefSeq" id="WP_142941768.1">
    <property type="nucleotide sequence ID" value="NZ_VIKR01000002.1"/>
</dbReference>
<comment type="subunit">
    <text evidence="4 10">Homodimer.</text>
</comment>
<evidence type="ECO:0000259" key="11">
    <source>
        <dbReference type="Pfam" id="PF00155"/>
    </source>
</evidence>
<evidence type="ECO:0000256" key="4">
    <source>
        <dbReference type="ARBA" id="ARBA00011738"/>
    </source>
</evidence>
<dbReference type="OrthoDB" id="9807157at2"/>
<comment type="caution">
    <text evidence="12">The sequence shown here is derived from an EMBL/GenBank/DDBJ whole genome shotgun (WGS) entry which is preliminary data.</text>
</comment>
<dbReference type="InterPro" id="IPR001917">
    <property type="entry name" value="Aminotrans_II_pyridoxalP_BS"/>
</dbReference>
<evidence type="ECO:0000256" key="5">
    <source>
        <dbReference type="ARBA" id="ARBA00022679"/>
    </source>
</evidence>
<dbReference type="GO" id="GO:0030170">
    <property type="term" value="F:pyridoxal phosphate binding"/>
    <property type="evidence" value="ECO:0007669"/>
    <property type="project" value="InterPro"/>
</dbReference>
<dbReference type="InterPro" id="IPR015421">
    <property type="entry name" value="PyrdxlP-dep_Trfase_major"/>
</dbReference>
<evidence type="ECO:0000256" key="6">
    <source>
        <dbReference type="ARBA" id="ARBA00022756"/>
    </source>
</evidence>
<protein>
    <recommendedName>
        <fullName evidence="10">8-amino-7-ketopelargonate synthase</fullName>
        <ecNumber evidence="10">2.3.1.47</ecNumber>
    </recommendedName>
</protein>
<dbReference type="Proteomes" id="UP000317839">
    <property type="component" value="Unassembled WGS sequence"/>
</dbReference>
<dbReference type="Gene3D" id="3.90.1150.10">
    <property type="entry name" value="Aspartate Aminotransferase, domain 1"/>
    <property type="match status" value="1"/>
</dbReference>
<sequence>MAAQQNKLDLLNLEQVLSQRQQNDMWRERSEIHSACSTEVKLVKQGLNHFEGVNFASNDYLGLANSDEAKSAVGRLVNQLGFGSGASHLICGHHLAHEQLEKALAEFLQRESALTFSSGYVANLSILQTLAKKGDLIVADKLNHASLIDGVRLSDAQSSRYPHGDLSVLESRLKKAAANKFVVTDSVFSMDGDIAPLKAIAEVCQKYDAILIVDDAHGFGVLGKHGRGCCEHFDLNQNQIPILMTTLGKSLGGVGACVSGKKLLVDYLIQFARPYIYTTAIPAINAIGNLANLSLLEGTPELIHKLHKNIELFKAACDKKNIPLLASSTAIQPIHIGDHKRLMSVNKALMNKGFLVGAIRPPTVPVNGARLRVTLSAAHTEKQIAGLVIALAQVL</sequence>
<comment type="cofactor">
    <cofactor evidence="1 9 10">
        <name>pyridoxal 5'-phosphate</name>
        <dbReference type="ChEBI" id="CHEBI:597326"/>
    </cofactor>
</comment>
<dbReference type="PANTHER" id="PTHR13693">
    <property type="entry name" value="CLASS II AMINOTRANSFERASE/8-AMINO-7-OXONONANOATE SYNTHASE"/>
    <property type="match status" value="1"/>
</dbReference>
<evidence type="ECO:0000256" key="3">
    <source>
        <dbReference type="ARBA" id="ARBA00010008"/>
    </source>
</evidence>
<keyword evidence="13" id="KW-1185">Reference proteome</keyword>
<dbReference type="UniPathway" id="UPA00078"/>
<gene>
    <name evidence="12" type="primary">bioF</name>
    <name evidence="12" type="ORF">FLL45_09440</name>
</gene>
<keyword evidence="5 10" id="KW-0808">Transferase</keyword>
<dbReference type="Pfam" id="PF00155">
    <property type="entry name" value="Aminotran_1_2"/>
    <property type="match status" value="1"/>
</dbReference>
<comment type="catalytic activity">
    <reaction evidence="8 10">
        <text>6-carboxyhexanoyl-[ACP] + L-alanine + H(+) = (8S)-8-amino-7-oxononanoate + holo-[ACP] + CO2</text>
        <dbReference type="Rhea" id="RHEA:42288"/>
        <dbReference type="Rhea" id="RHEA-COMP:9685"/>
        <dbReference type="Rhea" id="RHEA-COMP:9955"/>
        <dbReference type="ChEBI" id="CHEBI:15378"/>
        <dbReference type="ChEBI" id="CHEBI:16526"/>
        <dbReference type="ChEBI" id="CHEBI:57972"/>
        <dbReference type="ChEBI" id="CHEBI:64479"/>
        <dbReference type="ChEBI" id="CHEBI:78846"/>
        <dbReference type="ChEBI" id="CHEBI:149468"/>
        <dbReference type="EC" id="2.3.1.47"/>
    </reaction>
</comment>
<reference evidence="12 13" key="1">
    <citation type="submission" date="2019-06" db="EMBL/GenBank/DDBJ databases">
        <title>Draft genome of Aliikangiella marina GYP-15.</title>
        <authorList>
            <person name="Wang G."/>
        </authorList>
    </citation>
    <scope>NUCLEOTIDE SEQUENCE [LARGE SCALE GENOMIC DNA]</scope>
    <source>
        <strain evidence="12 13">GYP-15</strain>
    </source>
</reference>
<dbReference type="InterPro" id="IPR004723">
    <property type="entry name" value="AONS_Archaea/Proteobacteria"/>
</dbReference>
<feature type="domain" description="Aminotransferase class I/classII large" evidence="11">
    <location>
        <begin position="53"/>
        <end position="388"/>
    </location>
</feature>
<feature type="modified residue" description="N6-(pyridoxal phosphate)lysine" evidence="9">
    <location>
        <position position="249"/>
    </location>
</feature>
<evidence type="ECO:0000256" key="7">
    <source>
        <dbReference type="ARBA" id="ARBA00022898"/>
    </source>
</evidence>
<dbReference type="InterPro" id="IPR015424">
    <property type="entry name" value="PyrdxlP-dep_Trfase"/>
</dbReference>
<proteinExistence type="inferred from homology"/>
<evidence type="ECO:0000256" key="10">
    <source>
        <dbReference type="RuleBase" id="RU003693"/>
    </source>
</evidence>
<keyword evidence="7 9" id="KW-0663">Pyridoxal phosphate</keyword>
<dbReference type="EC" id="2.3.1.47" evidence="10"/>